<dbReference type="Pfam" id="PF00176">
    <property type="entry name" value="SNF2-rel_dom"/>
    <property type="match status" value="1"/>
</dbReference>
<dbReference type="SMART" id="SM00490">
    <property type="entry name" value="HELICc"/>
    <property type="match status" value="1"/>
</dbReference>
<dbReference type="RefSeq" id="WP_110560963.1">
    <property type="nucleotide sequence ID" value="NZ_PRCW01000134.1"/>
</dbReference>
<sequence length="1050" mass="117912">MKSMHWEPESLLEGMFVQLPGHQALGKLKKLEEDFCIISVFYSRNRIETVTCAVSEIKRAYLSPQTRAYILGDDGIQVGRVSDYIPHESGLVTYELRFPNGGQQDFSETVLYTRPWKAPEDPTEILAVGGAESQYLHDRRQAALLPIRSLTSAAQGLTALISAGVDFVPHQVAAVRRILSDPVQRYLLADEVGLGKTIEAGLVIRQHLIDKPDTRVLVVAPSVLCDQWRYELTKKLRLDQFENTFECIAHADLIHVRHPPDILVIDEAHHLVGQETDTCAHLSAQLRELAAVTPVLLLLSATPPLGEEEKFLALLNLLDPRAHPLDDLPGFRMKLEQRRALGRLLLSLDPETSGLVLRHRSAELAQKFPDDSVVQELAPQLIAATRDAPEKLPDLCRMLKGHVADCYRIHQRLIRSRRIDAQGWEFQARGPDNGAMSHILTECDPSEDFTLLLNTLEDWRSAAIDSLVDYDVLPAPLVTRYRELLGAVLEGGSALRAWLTDIRPIFPDEQEILDVLSAQAEVYDDTTRIEMMVESTKRLIRTLHKDVHHPKIVVFATEPVMAEAFYNALQNEDEAPLCFLLAKKRETNTSEDVVAQFAHVKADALLIVDRAGEEGLNLSFADAIVHLDLPLSAARIEQRIGRLDRYGRQKGIIRHRIFLPSDEYETSFGAWYALLAEGLSIFHRSISDVQFLLDGLETQALEVLMRGGADALIDLITDIQERIADERKSQDEQYALDRIALAEEPVEAYIQALDNAEADETALETGVEQWLCGVLRLKKGGEKDPFTLEVTRQTLIPRLPWQKLLEAQSDRLLTWKRRIATHYPAVTLLRPGAPLLDVLTRFTCWDDRGTAFITYRAVPDWSGDVWIGFKLCFTIEPDLAVTDLLDPSPAELAASRRAQCYFAQSDQTLFIDINGAVVTEAALMKILSKPYIRSEQGFGSDLNLGSRPHIFEDFIDPASFPAICRRVRDNARQILLAQPSVQKAIATAMARATYDLQRRQNRSRYRQSEDDTITHEDIALIQAILPAIAAPAIRLDAMGCFILGKRLSHD</sequence>
<comment type="caution">
    <text evidence="4">The sequence shown here is derived from an EMBL/GenBank/DDBJ whole genome shotgun (WGS) entry which is preliminary data.</text>
</comment>
<dbReference type="InterPro" id="IPR038718">
    <property type="entry name" value="SNF2-like_sf"/>
</dbReference>
<dbReference type="Gene3D" id="3.40.50.300">
    <property type="entry name" value="P-loop containing nucleotide triphosphate hydrolases"/>
    <property type="match status" value="1"/>
</dbReference>
<evidence type="ECO:0000313" key="4">
    <source>
        <dbReference type="EMBL" id="PYD46400.1"/>
    </source>
</evidence>
<dbReference type="PROSITE" id="PS51194">
    <property type="entry name" value="HELICASE_CTER"/>
    <property type="match status" value="1"/>
</dbReference>
<dbReference type="Proteomes" id="UP000248116">
    <property type="component" value="Unassembled WGS sequence"/>
</dbReference>
<evidence type="ECO:0000259" key="2">
    <source>
        <dbReference type="PROSITE" id="PS51192"/>
    </source>
</evidence>
<dbReference type="InterPro" id="IPR027417">
    <property type="entry name" value="P-loop_NTPase"/>
</dbReference>
<organism evidence="4 5">
    <name type="scientific">Novacetimonas pomaceti</name>
    <dbReference type="NCBI Taxonomy" id="2021998"/>
    <lineage>
        <taxon>Bacteria</taxon>
        <taxon>Pseudomonadati</taxon>
        <taxon>Pseudomonadota</taxon>
        <taxon>Alphaproteobacteria</taxon>
        <taxon>Acetobacterales</taxon>
        <taxon>Acetobacteraceae</taxon>
        <taxon>Novacetimonas</taxon>
    </lineage>
</organism>
<feature type="domain" description="Helicase ATP-binding" evidence="2">
    <location>
        <begin position="177"/>
        <end position="321"/>
    </location>
</feature>
<reference evidence="4 5" key="1">
    <citation type="submission" date="2018-02" db="EMBL/GenBank/DDBJ databases">
        <authorList>
            <person name="Skraban J."/>
            <person name="Trcek J."/>
        </authorList>
    </citation>
    <scope>NUCLEOTIDE SEQUENCE [LARGE SCALE GENOMIC DNA]</scope>
    <source>
        <strain evidence="4 5">AV446</strain>
    </source>
</reference>
<proteinExistence type="predicted"/>
<dbReference type="CDD" id="cd18793">
    <property type="entry name" value="SF2_C_SNF"/>
    <property type="match status" value="1"/>
</dbReference>
<dbReference type="InterPro" id="IPR014001">
    <property type="entry name" value="Helicase_ATP-bd"/>
</dbReference>
<dbReference type="SMART" id="SM00487">
    <property type="entry name" value="DEXDc"/>
    <property type="match status" value="1"/>
</dbReference>
<keyword evidence="5" id="KW-1185">Reference proteome</keyword>
<name>A0ABX5NY75_9PROT</name>
<accession>A0ABX5NY75</accession>
<dbReference type="InterPro" id="IPR000330">
    <property type="entry name" value="SNF2_N"/>
</dbReference>
<evidence type="ECO:0000313" key="5">
    <source>
        <dbReference type="Proteomes" id="UP000248116"/>
    </source>
</evidence>
<dbReference type="InterPro" id="IPR001650">
    <property type="entry name" value="Helicase_C-like"/>
</dbReference>
<evidence type="ECO:0000259" key="3">
    <source>
        <dbReference type="PROSITE" id="PS51194"/>
    </source>
</evidence>
<dbReference type="Pfam" id="PF00271">
    <property type="entry name" value="Helicase_C"/>
    <property type="match status" value="1"/>
</dbReference>
<dbReference type="PANTHER" id="PTHR45766">
    <property type="entry name" value="DNA ANNEALING HELICASE AND ENDONUCLEASE ZRANB3 FAMILY MEMBER"/>
    <property type="match status" value="1"/>
</dbReference>
<keyword evidence="1" id="KW-0378">Hydrolase</keyword>
<dbReference type="Gene3D" id="3.40.50.10810">
    <property type="entry name" value="Tandem AAA-ATPase domain"/>
    <property type="match status" value="1"/>
</dbReference>
<feature type="domain" description="Helicase C-terminal" evidence="3">
    <location>
        <begin position="535"/>
        <end position="697"/>
    </location>
</feature>
<dbReference type="InterPro" id="IPR049730">
    <property type="entry name" value="SNF2/RAD54-like_C"/>
</dbReference>
<dbReference type="PROSITE" id="PS51192">
    <property type="entry name" value="HELICASE_ATP_BIND_1"/>
    <property type="match status" value="1"/>
</dbReference>
<gene>
    <name evidence="4" type="ORF">C3920_15545</name>
</gene>
<evidence type="ECO:0000256" key="1">
    <source>
        <dbReference type="ARBA" id="ARBA00022801"/>
    </source>
</evidence>
<dbReference type="NCBIfam" id="NF041062">
    <property type="entry name" value="DpdE"/>
    <property type="match status" value="1"/>
</dbReference>
<protein>
    <recommendedName>
        <fullName evidence="6">Helicase</fullName>
    </recommendedName>
</protein>
<evidence type="ECO:0008006" key="6">
    <source>
        <dbReference type="Google" id="ProtNLM"/>
    </source>
</evidence>
<dbReference type="SUPFAM" id="SSF52540">
    <property type="entry name" value="P-loop containing nucleoside triphosphate hydrolases"/>
    <property type="match status" value="2"/>
</dbReference>
<dbReference type="EMBL" id="PRCW01000134">
    <property type="protein sequence ID" value="PYD46400.1"/>
    <property type="molecule type" value="Genomic_DNA"/>
</dbReference>
<dbReference type="PANTHER" id="PTHR45766:SF6">
    <property type="entry name" value="SWI_SNF-RELATED MATRIX-ASSOCIATED ACTIN-DEPENDENT REGULATOR OF CHROMATIN SUBFAMILY A-LIKE PROTEIN 1"/>
    <property type="match status" value="1"/>
</dbReference>